<evidence type="ECO:0000313" key="1">
    <source>
        <dbReference type="EMBL" id="EDM05200.1"/>
    </source>
</evidence>
<dbReference type="Proteomes" id="UP000234681">
    <property type="component" value="Chromosome 10"/>
</dbReference>
<dbReference type="EMBL" id="CH473948">
    <property type="protein sequence ID" value="EDM05200.1"/>
    <property type="molecule type" value="Genomic_DNA"/>
</dbReference>
<reference evidence="1 2" key="1">
    <citation type="submission" date="2005-07" db="EMBL/GenBank/DDBJ databases">
        <authorList>
            <person name="Mural R.J."/>
            <person name="Li P.W."/>
            <person name="Adams M.D."/>
            <person name="Amanatides P.G."/>
            <person name="Baden-Tillson H."/>
            <person name="Barnstead M."/>
            <person name="Chin S.H."/>
            <person name="Dew I."/>
            <person name="Evans C.A."/>
            <person name="Ferriera S."/>
            <person name="Flanigan M."/>
            <person name="Fosler C."/>
            <person name="Glodek A."/>
            <person name="Gu Z."/>
            <person name="Holt R.A."/>
            <person name="Jennings D."/>
            <person name="Kraft C.L."/>
            <person name="Lu F."/>
            <person name="Nguyen T."/>
            <person name="Nusskern D.R."/>
            <person name="Pfannkoch C.M."/>
            <person name="Sitter C."/>
            <person name="Sutton G.G."/>
            <person name="Venter J.C."/>
            <person name="Wang Z."/>
            <person name="Woodage T."/>
            <person name="Zheng X.H."/>
            <person name="Zhong F."/>
        </authorList>
    </citation>
    <scope>NUCLEOTIDE SEQUENCE [LARGE SCALE GENOMIC DNA]</scope>
    <source>
        <strain>BN</strain>
        <strain evidence="2">Sprague-Dawley</strain>
    </source>
</reference>
<gene>
    <name evidence="1" type="ORF">rCG_33044</name>
</gene>
<organism evidence="1 2">
    <name type="scientific">Rattus norvegicus</name>
    <name type="common">Rat</name>
    <dbReference type="NCBI Taxonomy" id="10116"/>
    <lineage>
        <taxon>Eukaryota</taxon>
        <taxon>Metazoa</taxon>
        <taxon>Chordata</taxon>
        <taxon>Craniata</taxon>
        <taxon>Vertebrata</taxon>
        <taxon>Euteleostomi</taxon>
        <taxon>Mammalia</taxon>
        <taxon>Eutheria</taxon>
        <taxon>Euarchontoglires</taxon>
        <taxon>Glires</taxon>
        <taxon>Rodentia</taxon>
        <taxon>Myomorpha</taxon>
        <taxon>Muroidea</taxon>
        <taxon>Muridae</taxon>
        <taxon>Murinae</taxon>
        <taxon>Rattus</taxon>
    </lineage>
</organism>
<protein>
    <submittedName>
        <fullName evidence="1">RCG33044</fullName>
    </submittedName>
</protein>
<name>A6HGP4_RAT</name>
<evidence type="ECO:0000313" key="2">
    <source>
        <dbReference type="Proteomes" id="UP000234681"/>
    </source>
</evidence>
<proteinExistence type="predicted"/>
<accession>A6HGP4</accession>
<sequence>MLLLYPSSWETEISGFL</sequence>
<dbReference type="AlphaFoldDB" id="A6HGP4"/>